<dbReference type="AlphaFoldDB" id="A0A5B7U0Y3"/>
<protein>
    <submittedName>
        <fullName evidence="2">Alpha/beta hydrolase</fullName>
    </submittedName>
</protein>
<dbReference type="SUPFAM" id="SSF53474">
    <property type="entry name" value="alpha/beta-Hydrolases"/>
    <property type="match status" value="1"/>
</dbReference>
<dbReference type="RefSeq" id="WP_138951763.1">
    <property type="nucleotide sequence ID" value="NZ_CP040749.1"/>
</dbReference>
<dbReference type="Pfam" id="PF00561">
    <property type="entry name" value="Abhydrolase_1"/>
    <property type="match status" value="1"/>
</dbReference>
<dbReference type="PANTHER" id="PTHR43798">
    <property type="entry name" value="MONOACYLGLYCEROL LIPASE"/>
    <property type="match status" value="1"/>
</dbReference>
<keyword evidence="2" id="KW-0378">Hydrolase</keyword>
<proteinExistence type="predicted"/>
<gene>
    <name evidence="2" type="ORF">FF125_20010</name>
</gene>
<dbReference type="OrthoDB" id="252464at2"/>
<evidence type="ECO:0000313" key="3">
    <source>
        <dbReference type="Proteomes" id="UP000306229"/>
    </source>
</evidence>
<dbReference type="InterPro" id="IPR000073">
    <property type="entry name" value="AB_hydrolase_1"/>
</dbReference>
<name>A0A5B7U0Y3_9FLAO</name>
<dbReference type="InterPro" id="IPR050266">
    <property type="entry name" value="AB_hydrolase_sf"/>
</dbReference>
<evidence type="ECO:0000313" key="2">
    <source>
        <dbReference type="EMBL" id="QCX40612.1"/>
    </source>
</evidence>
<dbReference type="Gene3D" id="3.40.50.1820">
    <property type="entry name" value="alpha/beta hydrolase"/>
    <property type="match status" value="1"/>
</dbReference>
<dbReference type="EMBL" id="CP040749">
    <property type="protein sequence ID" value="QCX40612.1"/>
    <property type="molecule type" value="Genomic_DNA"/>
</dbReference>
<organism evidence="2 3">
    <name type="scientific">Aureibaculum algae</name>
    <dbReference type="NCBI Taxonomy" id="2584122"/>
    <lineage>
        <taxon>Bacteria</taxon>
        <taxon>Pseudomonadati</taxon>
        <taxon>Bacteroidota</taxon>
        <taxon>Flavobacteriia</taxon>
        <taxon>Flavobacteriales</taxon>
        <taxon>Flavobacteriaceae</taxon>
        <taxon>Aureibaculum</taxon>
    </lineage>
</organism>
<dbReference type="Proteomes" id="UP000306229">
    <property type="component" value="Chromosome"/>
</dbReference>
<reference evidence="2 3" key="1">
    <citation type="submission" date="2019-05" db="EMBL/GenBank/DDBJ databases">
        <title>Algicella ahnfeltiae gen. nov., sp. nov., a novel marine bacterium of the family Flavobacteriaceae isolated from a red alga.</title>
        <authorList>
            <person name="Nedashkovskaya O.I."/>
            <person name="Kukhlevskiy A.D."/>
            <person name="Kim S.-G."/>
            <person name="Zhukova N.V."/>
            <person name="Mikhailov V.V."/>
        </authorList>
    </citation>
    <scope>NUCLEOTIDE SEQUENCE [LARGE SCALE GENOMIC DNA]</scope>
    <source>
        <strain evidence="2 3">10Alg115</strain>
    </source>
</reference>
<accession>A0A5B7U0Y3</accession>
<dbReference type="PRINTS" id="PR00111">
    <property type="entry name" value="ABHYDROLASE"/>
</dbReference>
<evidence type="ECO:0000259" key="1">
    <source>
        <dbReference type="Pfam" id="PF00561"/>
    </source>
</evidence>
<sequence length="262" mass="29729">MDNFFTYKNTAVRYRTSGKGAAVILLHGFLEDLTMWDAVSEELSKRNKVISIDLLGHGASDNLGYIHTMEEQAEMVMAVLKHLKLRKYVIIGHSMGGYINLAFAKLFPSTIKGVCLMNSTFEADSKEKKINRDRAIVAVKQNHKTFIRMSIPNLFCEQNRTRFNTEIEHIINSALKLSLQGIIASLEGMKIRKDSTSFFKKATFKKMLILGAKDPVLDSELLKNQVKNTEIEVVEFPDGHMSHIENKNELIKTLIDFIKSCN</sequence>
<feature type="domain" description="AB hydrolase-1" evidence="1">
    <location>
        <begin position="22"/>
        <end position="121"/>
    </location>
</feature>
<keyword evidence="3" id="KW-1185">Reference proteome</keyword>
<dbReference type="InterPro" id="IPR029058">
    <property type="entry name" value="AB_hydrolase_fold"/>
</dbReference>
<dbReference type="GO" id="GO:0016787">
    <property type="term" value="F:hydrolase activity"/>
    <property type="evidence" value="ECO:0007669"/>
    <property type="project" value="UniProtKB-KW"/>
</dbReference>
<dbReference type="KEGG" id="fbe:FF125_20010"/>